<dbReference type="SUPFAM" id="SSF63393">
    <property type="entry name" value="RNA polymerase subunits"/>
    <property type="match status" value="1"/>
</dbReference>
<dbReference type="AlphaFoldDB" id="A0A0E0C341"/>
<evidence type="ECO:0000256" key="3">
    <source>
        <dbReference type="ARBA" id="ARBA00022833"/>
    </source>
</evidence>
<dbReference type="PANTHER" id="PTHR35311">
    <property type="entry name" value="KINETOCHORE-ASSOCIATED PROTEIN KNL-2 HOMOLOG"/>
    <property type="match status" value="1"/>
</dbReference>
<dbReference type="Proteomes" id="UP000008021">
    <property type="component" value="Chromosome 1"/>
</dbReference>
<dbReference type="PANTHER" id="PTHR35311:SF1">
    <property type="entry name" value="PROTEIN EMBRYO DEFECTIVE 1674"/>
    <property type="match status" value="1"/>
</dbReference>
<feature type="domain" description="SANTA" evidence="7">
    <location>
        <begin position="30"/>
        <end position="119"/>
    </location>
</feature>
<evidence type="ECO:0000256" key="5">
    <source>
        <dbReference type="ARBA" id="ARBA00025770"/>
    </source>
</evidence>
<dbReference type="Gramene" id="OMERI01G17010.1">
    <property type="protein sequence ID" value="OMERI01G17010.1"/>
    <property type="gene ID" value="OMERI01G17010"/>
</dbReference>
<feature type="region of interest" description="Disordered" evidence="6">
    <location>
        <begin position="172"/>
        <end position="199"/>
    </location>
</feature>
<evidence type="ECO:0000313" key="9">
    <source>
        <dbReference type="Proteomes" id="UP000008021"/>
    </source>
</evidence>
<dbReference type="InterPro" id="IPR029040">
    <property type="entry name" value="RPABC4/Spt4"/>
</dbReference>
<dbReference type="EnsemblPlants" id="OMERI01G17010.1">
    <property type="protein sequence ID" value="OMERI01G17010.1"/>
    <property type="gene ID" value="OMERI01G17010"/>
</dbReference>
<evidence type="ECO:0000256" key="6">
    <source>
        <dbReference type="SAM" id="MobiDB-lite"/>
    </source>
</evidence>
<comment type="similarity">
    <text evidence="5">Belongs to the archaeal Rpo12/eukaryotic RPC10 RNA polymerase subunit family.</text>
</comment>
<dbReference type="Pfam" id="PF03604">
    <property type="entry name" value="Zn_ribbon_RPAB4"/>
    <property type="match status" value="1"/>
</dbReference>
<dbReference type="Gene3D" id="2.20.28.30">
    <property type="entry name" value="RNA polymerase ii, chain L"/>
    <property type="match status" value="1"/>
</dbReference>
<evidence type="ECO:0000259" key="7">
    <source>
        <dbReference type="Pfam" id="PF09133"/>
    </source>
</evidence>
<dbReference type="Pfam" id="PF09133">
    <property type="entry name" value="SANTA"/>
    <property type="match status" value="1"/>
</dbReference>
<dbReference type="InterPro" id="IPR015216">
    <property type="entry name" value="SANTA"/>
</dbReference>
<reference evidence="8" key="1">
    <citation type="submission" date="2015-04" db="UniProtKB">
        <authorList>
            <consortium name="EnsemblPlants"/>
        </authorList>
    </citation>
    <scope>IDENTIFICATION</scope>
</reference>
<dbReference type="GO" id="GO:0005634">
    <property type="term" value="C:nucleus"/>
    <property type="evidence" value="ECO:0007669"/>
    <property type="project" value="UniProtKB-SubCell"/>
</dbReference>
<dbReference type="GO" id="GO:0003677">
    <property type="term" value="F:DNA binding"/>
    <property type="evidence" value="ECO:0007669"/>
    <property type="project" value="InterPro"/>
</dbReference>
<organism evidence="8">
    <name type="scientific">Oryza meridionalis</name>
    <dbReference type="NCBI Taxonomy" id="40149"/>
    <lineage>
        <taxon>Eukaryota</taxon>
        <taxon>Viridiplantae</taxon>
        <taxon>Streptophyta</taxon>
        <taxon>Embryophyta</taxon>
        <taxon>Tracheophyta</taxon>
        <taxon>Spermatophyta</taxon>
        <taxon>Magnoliopsida</taxon>
        <taxon>Liliopsida</taxon>
        <taxon>Poales</taxon>
        <taxon>Poaceae</taxon>
        <taxon>BOP clade</taxon>
        <taxon>Oryzoideae</taxon>
        <taxon>Oryzeae</taxon>
        <taxon>Oryzinae</taxon>
        <taxon>Oryza</taxon>
    </lineage>
</organism>
<keyword evidence="2" id="KW-0479">Metal-binding</keyword>
<dbReference type="STRING" id="40149.A0A0E0C341"/>
<accession>A0A0E0C341</accession>
<evidence type="ECO:0000256" key="1">
    <source>
        <dbReference type="ARBA" id="ARBA00004123"/>
    </source>
</evidence>
<keyword evidence="3" id="KW-0862">Zinc</keyword>
<evidence type="ECO:0000256" key="4">
    <source>
        <dbReference type="ARBA" id="ARBA00023242"/>
    </source>
</evidence>
<dbReference type="GO" id="GO:0046872">
    <property type="term" value="F:metal ion binding"/>
    <property type="evidence" value="ECO:0007669"/>
    <property type="project" value="UniProtKB-KW"/>
</dbReference>
<evidence type="ECO:0000313" key="8">
    <source>
        <dbReference type="EnsemblPlants" id="OMERI01G17010.1"/>
    </source>
</evidence>
<dbReference type="GO" id="GO:0006351">
    <property type="term" value="P:DNA-templated transcription"/>
    <property type="evidence" value="ECO:0007669"/>
    <property type="project" value="InterPro"/>
</dbReference>
<reference evidence="8" key="2">
    <citation type="submission" date="2018-05" db="EMBL/GenBank/DDBJ databases">
        <title>OmerRS3 (Oryza meridionalis Reference Sequence Version 3).</title>
        <authorList>
            <person name="Zhang J."/>
            <person name="Kudrna D."/>
            <person name="Lee S."/>
            <person name="Talag J."/>
            <person name="Welchert J."/>
            <person name="Wing R.A."/>
        </authorList>
    </citation>
    <scope>NUCLEOTIDE SEQUENCE [LARGE SCALE GENOMIC DNA]</scope>
    <source>
        <strain evidence="8">cv. OR44</strain>
    </source>
</reference>
<comment type="subcellular location">
    <subcellularLocation>
        <location evidence="1">Nucleus</location>
    </subcellularLocation>
</comment>
<dbReference type="FunFam" id="2.20.28.30:FF:000002">
    <property type="entry name" value="DNA-directed RNA polymerases II, IV and V subunit 12"/>
    <property type="match status" value="1"/>
</dbReference>
<dbReference type="InterPro" id="IPR053090">
    <property type="entry name" value="Centromere_KNL-2_homolog"/>
</dbReference>
<sequence>MATQPRAGDGAAAAAAEEEAPAVSYLQACVELDDWWLERVEGEEGKVRVVGSNTTTSRAGRRFTSASIKTRHASGDLETEDGIIIMIARPPNISKMHLNGFPDEVSKHFSLGFPVQWENIINSNMTEMNEQPQSPLKSTEYYIEKFLRGNLKYSMGLFAWDGLNIYQGSRSDADRFPSERLSNSSNGRPTVEDPTANTDCNANFMSTLATSEEFCTGRMDMPEEPRATPSETCGIDQENNQHLCMHMNTCDNGNKVQHGTSSVGPSAVPAEKYVRSQAEQDALLVNNSTSHVSSILGDCATPKCGKALTHLGTKDALETNEGMNPQFGVPQGSEGSTVRRLRNGKVIVISTSASTKKKVYKRARMQDNTFSENVIPNEDVTCPTGLISQEKVGSVTVAAAAKLKIHDTPRKDCGAENTLKPGDVIQCRECGYRILYKKRTRRIVQYEAR</sequence>
<evidence type="ECO:0000256" key="2">
    <source>
        <dbReference type="ARBA" id="ARBA00022723"/>
    </source>
</evidence>
<dbReference type="GO" id="GO:0003899">
    <property type="term" value="F:DNA-directed RNA polymerase activity"/>
    <property type="evidence" value="ECO:0007669"/>
    <property type="project" value="InterPro"/>
</dbReference>
<keyword evidence="4" id="KW-0539">Nucleus</keyword>
<dbReference type="InterPro" id="IPR006591">
    <property type="entry name" value="RNAP_P/RPABC4"/>
</dbReference>
<proteinExistence type="inferred from homology"/>
<protein>
    <recommendedName>
        <fullName evidence="7">SANTA domain-containing protein</fullName>
    </recommendedName>
</protein>
<name>A0A0E0C341_9ORYZ</name>
<keyword evidence="9" id="KW-1185">Reference proteome</keyword>
<dbReference type="SMART" id="SM00659">
    <property type="entry name" value="RPOLCX"/>
    <property type="match status" value="1"/>
</dbReference>